<sequence length="1436" mass="155011">MDRVSKPTPSYVRHLVLSGRSPIVQDVVCVCERHIERRSWIGQVNQLPAVVRPHIASEYRAERAAQTSQYSSAIGRRHVCQSASPILAYVPMRKQCARVVPVGIVHCHCTEGSHSAVVESDVISLVSIEPVARVHPYLPFLFVAPLTATYSPANSEPLPARDNQSSTRPAATASRWSRPKRKYEMSIHTTEHGACGPAEVLANMLHVRLARASLVELSKSAFAIMSPHAIYGAQTGYIFTVRNIDGSVEDFSTTASSGIDPGPQGWWSSVQKHLGQGLRRGREQDGLELPPLAPYIHWDTTLFGYHSLGCCNTSEPWLSSPPFSQCWRLAWQLWLVTITVLRRSRLLASHQGEPSSIPGQVTPDFRKWKSCRTMPLVRRFSRGSAVYPALAFLHCSNLASFHPLRLSRHRCQEPSKPLYSNSASISCSVSPMIVEGESGDVGPLGGFVCRFRTYTVRQHGTTLEKQDSGQLMVSAREVIAEALCAPAVLTSDQPYTDLHPPLHALQLPVCGLTEVSVTTHCALPWPRECRVQSLDSDGGISDYTLCLALAPGIVDPWIVTQVSVTTHCALPWPRECRVQSLDSDGGISDYTLCLALAPGMNVECIPWVVTELSVTTHCALLWPRECRVQSLDSDGGISEYTLCLSVAPGMSSAVIGNVECSPWIVTEVSVTKHCALLWPRECRVQSLGSDGVICDYTLCLALAPECRVQSLDSDGGISDYTLCLALARGMSIAEVSVTTHCALLWPRECRVQSFGSDGGISDYTLCLAVAPGMSSAVLGYPWIVTEVSVTTHCALLWPQECGVHSLGCDGVISEYTLCLALAPGMSSAVLGYPWVVTEVSVTSHYALLWPRECRVQSLDSDGDISDYTLCLALAPGMSSAVLGYPWVVTELSVTTHCALLWPRECRVQSLDSDGGISDYTLCLALARGMSSAVLGYPWIVTEVSVTTHCDFLWPRECRVQTLDSYGGISDYPPCLALAPECRVESLDSDGDISDYTLCLALAPGMSMTEVSVTTRCALLWPGECRVQSLCSDGGISDYTLCLAVARECRVQSLGSDGGISDNTLCLAVAPGMSSAVLEYPWVVAEESVTTHCALLWPRECRVQSLGSDGGISDYTLCLVVAPGMSSAVLGSDGGISDYTLCLARLHPVPCSGPGNVECSPWIVTEVSVTTHCALLWPRECRVQSLDSDGVTEVSVTTHCALPGPGNVECSPWIVTEVSVTTHCALLWPQECGVHSLGCDGVISDYTLCLALAPGMSSAVLGYHWVVTEVSVTSHCALLWTRECRVQSLDSDGDIMTTHCALLWPQECRVQSLDSDGVTELSVTTHCALLWPGNVECSPWIVTEVSVTTHCALLWPGNVECSPCVVTEVSVTTHCALLWPRECRVQSLGSCGVISDYTLCLALAPECRVQSFGSDGGISDYTLCLAVAPGMSSAVLG</sequence>
<name>A0ABQ9I432_9NEOP</name>
<dbReference type="EMBL" id="JARBHB010000002">
    <property type="protein sequence ID" value="KAJ8891420.1"/>
    <property type="molecule type" value="Genomic_DNA"/>
</dbReference>
<evidence type="ECO:0000256" key="1">
    <source>
        <dbReference type="SAM" id="MobiDB-lite"/>
    </source>
</evidence>
<evidence type="ECO:0000313" key="2">
    <source>
        <dbReference type="EMBL" id="KAJ8891420.1"/>
    </source>
</evidence>
<protein>
    <submittedName>
        <fullName evidence="2">Uncharacterized protein</fullName>
    </submittedName>
</protein>
<gene>
    <name evidence="2" type="ORF">PR048_003948</name>
</gene>
<feature type="region of interest" description="Disordered" evidence="1">
    <location>
        <begin position="154"/>
        <end position="177"/>
    </location>
</feature>
<reference evidence="2 3" key="1">
    <citation type="submission" date="2023-02" db="EMBL/GenBank/DDBJ databases">
        <title>LHISI_Scaffold_Assembly.</title>
        <authorList>
            <person name="Stuart O.P."/>
            <person name="Cleave R."/>
            <person name="Magrath M.J.L."/>
            <person name="Mikheyev A.S."/>
        </authorList>
    </citation>
    <scope>NUCLEOTIDE SEQUENCE [LARGE SCALE GENOMIC DNA]</scope>
    <source>
        <strain evidence="2">Daus_M_001</strain>
        <tissue evidence="2">Leg muscle</tissue>
    </source>
</reference>
<comment type="caution">
    <text evidence="2">The sequence shown here is derived from an EMBL/GenBank/DDBJ whole genome shotgun (WGS) entry which is preliminary data.</text>
</comment>
<organism evidence="2 3">
    <name type="scientific">Dryococelus australis</name>
    <dbReference type="NCBI Taxonomy" id="614101"/>
    <lineage>
        <taxon>Eukaryota</taxon>
        <taxon>Metazoa</taxon>
        <taxon>Ecdysozoa</taxon>
        <taxon>Arthropoda</taxon>
        <taxon>Hexapoda</taxon>
        <taxon>Insecta</taxon>
        <taxon>Pterygota</taxon>
        <taxon>Neoptera</taxon>
        <taxon>Polyneoptera</taxon>
        <taxon>Phasmatodea</taxon>
        <taxon>Verophasmatodea</taxon>
        <taxon>Anareolatae</taxon>
        <taxon>Phasmatidae</taxon>
        <taxon>Eurycanthinae</taxon>
        <taxon>Dryococelus</taxon>
    </lineage>
</organism>
<keyword evidence="3" id="KW-1185">Reference proteome</keyword>
<accession>A0ABQ9I432</accession>
<dbReference type="Proteomes" id="UP001159363">
    <property type="component" value="Chromosome 2"/>
</dbReference>
<proteinExistence type="predicted"/>
<evidence type="ECO:0000313" key="3">
    <source>
        <dbReference type="Proteomes" id="UP001159363"/>
    </source>
</evidence>